<sequence length="348" mass="39427">MAVQTFRFKSGFRKKIDSAQALGDSFAKVIYPNFPPMSVWKRLTAKTMTDNNESLLHHLRSLNVWRRDGERAPHKPLLVLLALAKCSRGEPRLIPYAEIDKPLQDLLREFGPPRKSFHSEYPFWRLQNDGIWELANAEQVEARAGNNDAKKSELLKYGVSGGFKRDVYEALASDRSLLRAAASLLLESTFPDSYHEDILSAVGLDDAFESTMRRKRDPKFRELVLMAYEYQCAICGMDLRLGGRELGLEAAHIKWHQAGGPDIANNGLALCSLHHKLLDRGAIGITPALRVQVSQLTSGNAGFQNWVLPFNGTLVREPQSSDYVLEQEFIDWHTHEVFRAPPREWEVS</sequence>
<dbReference type="PIRSF" id="PIRSF030850">
    <property type="entry name" value="UCP030850"/>
    <property type="match status" value="1"/>
</dbReference>
<dbReference type="KEGG" id="ahel:Q31a_29570"/>
<dbReference type="Pfam" id="PF13391">
    <property type="entry name" value="HNH_2"/>
    <property type="match status" value="1"/>
</dbReference>
<dbReference type="CDD" id="cd00085">
    <property type="entry name" value="HNHc"/>
    <property type="match status" value="1"/>
</dbReference>
<evidence type="ECO:0000313" key="3">
    <source>
        <dbReference type="EMBL" id="QDV24637.1"/>
    </source>
</evidence>
<dbReference type="EMBL" id="CP036298">
    <property type="protein sequence ID" value="QDV24637.1"/>
    <property type="molecule type" value="Genomic_DNA"/>
</dbReference>
<organism evidence="3 4">
    <name type="scientific">Aureliella helgolandensis</name>
    <dbReference type="NCBI Taxonomy" id="2527968"/>
    <lineage>
        <taxon>Bacteria</taxon>
        <taxon>Pseudomonadati</taxon>
        <taxon>Planctomycetota</taxon>
        <taxon>Planctomycetia</taxon>
        <taxon>Pirellulales</taxon>
        <taxon>Pirellulaceae</taxon>
        <taxon>Aureliella</taxon>
    </lineage>
</organism>
<protein>
    <submittedName>
        <fullName evidence="3">Uncharacterized protein</fullName>
    </submittedName>
</protein>
<evidence type="ECO:0000259" key="1">
    <source>
        <dbReference type="Pfam" id="PF13391"/>
    </source>
</evidence>
<dbReference type="Pfam" id="PF26340">
    <property type="entry name" value="DNA-SBD_ScoMcrA"/>
    <property type="match status" value="1"/>
</dbReference>
<feature type="domain" description="HNH nuclease" evidence="1">
    <location>
        <begin position="232"/>
        <end position="285"/>
    </location>
</feature>
<evidence type="ECO:0000259" key="2">
    <source>
        <dbReference type="Pfam" id="PF26340"/>
    </source>
</evidence>
<dbReference type="Proteomes" id="UP000318017">
    <property type="component" value="Chromosome"/>
</dbReference>
<gene>
    <name evidence="3" type="ORF">Q31a_29570</name>
</gene>
<proteinExistence type="predicted"/>
<reference evidence="3 4" key="1">
    <citation type="submission" date="2019-02" db="EMBL/GenBank/DDBJ databases">
        <title>Deep-cultivation of Planctomycetes and their phenomic and genomic characterization uncovers novel biology.</title>
        <authorList>
            <person name="Wiegand S."/>
            <person name="Jogler M."/>
            <person name="Boedeker C."/>
            <person name="Pinto D."/>
            <person name="Vollmers J."/>
            <person name="Rivas-Marin E."/>
            <person name="Kohn T."/>
            <person name="Peeters S.H."/>
            <person name="Heuer A."/>
            <person name="Rast P."/>
            <person name="Oberbeckmann S."/>
            <person name="Bunk B."/>
            <person name="Jeske O."/>
            <person name="Meyerdierks A."/>
            <person name="Storesund J.E."/>
            <person name="Kallscheuer N."/>
            <person name="Luecker S."/>
            <person name="Lage O.M."/>
            <person name="Pohl T."/>
            <person name="Merkel B.J."/>
            <person name="Hornburger P."/>
            <person name="Mueller R.-W."/>
            <person name="Bruemmer F."/>
            <person name="Labrenz M."/>
            <person name="Spormann A.M."/>
            <person name="Op den Camp H."/>
            <person name="Overmann J."/>
            <person name="Amann R."/>
            <person name="Jetten M.S.M."/>
            <person name="Mascher T."/>
            <person name="Medema M.H."/>
            <person name="Devos D.P."/>
            <person name="Kaster A.-K."/>
            <person name="Ovreas L."/>
            <person name="Rohde M."/>
            <person name="Galperin M.Y."/>
            <person name="Jogler C."/>
        </authorList>
    </citation>
    <scope>NUCLEOTIDE SEQUENCE [LARGE SCALE GENOMIC DNA]</scope>
    <source>
        <strain evidence="3 4">Q31a</strain>
    </source>
</reference>
<dbReference type="InterPro" id="IPR003615">
    <property type="entry name" value="HNH_nuc"/>
</dbReference>
<dbReference type="NCBIfam" id="NF045808">
    <property type="entry name" value="PT-DNA_restrict"/>
    <property type="match status" value="1"/>
</dbReference>
<evidence type="ECO:0000313" key="4">
    <source>
        <dbReference type="Proteomes" id="UP000318017"/>
    </source>
</evidence>
<accession>A0A518G7S0</accession>
<dbReference type="InterPro" id="IPR011396">
    <property type="entry name" value="PT_DNA_restrict"/>
</dbReference>
<dbReference type="InterPro" id="IPR058813">
    <property type="entry name" value="DNA-SBD_ScoMcrA"/>
</dbReference>
<name>A0A518G7S0_9BACT</name>
<feature type="domain" description="ScoMcrA-like DNA sulfur-binding" evidence="2">
    <location>
        <begin position="53"/>
        <end position="206"/>
    </location>
</feature>
<keyword evidence="4" id="KW-1185">Reference proteome</keyword>
<dbReference type="AlphaFoldDB" id="A0A518G7S0"/>